<dbReference type="Gene3D" id="1.10.10.60">
    <property type="entry name" value="Homeodomain-like"/>
    <property type="match status" value="1"/>
</dbReference>
<gene>
    <name evidence="2" type="ORF">C449_09264</name>
</gene>
<evidence type="ECO:0000313" key="3">
    <source>
        <dbReference type="Proteomes" id="UP000011669"/>
    </source>
</evidence>
<dbReference type="PATRIC" id="fig|1227455.4.peg.1896"/>
<dbReference type="InterPro" id="IPR009057">
    <property type="entry name" value="Homeodomain-like_sf"/>
</dbReference>
<evidence type="ECO:0000256" key="1">
    <source>
        <dbReference type="SAM" id="MobiDB-lite"/>
    </source>
</evidence>
<dbReference type="InParanoid" id="M0MGJ6"/>
<protein>
    <submittedName>
        <fullName evidence="2">Transposase</fullName>
    </submittedName>
</protein>
<dbReference type="AlphaFoldDB" id="M0MGJ6"/>
<feature type="region of interest" description="Disordered" evidence="1">
    <location>
        <begin position="192"/>
        <end position="218"/>
    </location>
</feature>
<dbReference type="SUPFAM" id="SSF46689">
    <property type="entry name" value="Homeodomain-like"/>
    <property type="match status" value="1"/>
</dbReference>
<dbReference type="EMBL" id="AOMD01000021">
    <property type="protein sequence ID" value="EMA44836.1"/>
    <property type="molecule type" value="Genomic_DNA"/>
</dbReference>
<keyword evidence="3" id="KW-1185">Reference proteome</keyword>
<evidence type="ECO:0000313" key="2">
    <source>
        <dbReference type="EMBL" id="EMA44836.1"/>
    </source>
</evidence>
<proteinExistence type="predicted"/>
<organism evidence="2 3">
    <name type="scientific">Halococcus saccharolyticus DSM 5350</name>
    <dbReference type="NCBI Taxonomy" id="1227455"/>
    <lineage>
        <taxon>Archaea</taxon>
        <taxon>Methanobacteriati</taxon>
        <taxon>Methanobacteriota</taxon>
        <taxon>Stenosarchaea group</taxon>
        <taxon>Halobacteria</taxon>
        <taxon>Halobacteriales</taxon>
        <taxon>Halococcaceae</taxon>
        <taxon>Halococcus</taxon>
    </lineage>
</organism>
<comment type="caution">
    <text evidence="2">The sequence shown here is derived from an EMBL/GenBank/DDBJ whole genome shotgun (WGS) entry which is preliminary data.</text>
</comment>
<reference evidence="2 3" key="1">
    <citation type="journal article" date="2014" name="PLoS Genet.">
        <title>Phylogenetically driven sequencing of extremely halophilic archaea reveals strategies for static and dynamic osmo-response.</title>
        <authorList>
            <person name="Becker E.A."/>
            <person name="Seitzer P.M."/>
            <person name="Tritt A."/>
            <person name="Larsen D."/>
            <person name="Krusor M."/>
            <person name="Yao A.I."/>
            <person name="Wu D."/>
            <person name="Madern D."/>
            <person name="Eisen J.A."/>
            <person name="Darling A.E."/>
            <person name="Facciotti M.T."/>
        </authorList>
    </citation>
    <scope>NUCLEOTIDE SEQUENCE [LARGE SCALE GENOMIC DNA]</scope>
    <source>
        <strain evidence="2 3">DSM 5350</strain>
    </source>
</reference>
<dbReference type="Proteomes" id="UP000011669">
    <property type="component" value="Unassembled WGS sequence"/>
</dbReference>
<accession>M0MGJ6</accession>
<dbReference type="STRING" id="1227455.C449_09264"/>
<name>M0MGJ6_9EURY</name>
<sequence>MDTSAAVDVFAKSGRTDEIVQRLLPVYYRPPTCIIEILSSEFSTRGLKTRSMDHLDDISIEELQKALDEVNDAKPAQRLLAAIAYKNGITQTELAEWYGVQRRTIYSWLKRLDDGPLDQAVVDAPRSGRPRKLTTEQRDEFEAALHGSPTEVGYDEPAWTPALVGRFVRDAFGVEYSEPSCRRLMKEAGLEYRVPPRPPAGPESESDSDDRGSGQWTP</sequence>
<dbReference type="Pfam" id="PF13565">
    <property type="entry name" value="HTH_32"/>
    <property type="match status" value="1"/>
</dbReference>